<dbReference type="InterPro" id="IPR029033">
    <property type="entry name" value="His_PPase_superfam"/>
</dbReference>
<sequence>MSGTRTVVHLVRHGEVHNPDGILYGRRPGFGLSERGALMAAALGEYFDGADVTYLVASPLERAQQTAAPVADSTGLPIESDGRLIEADNSFEGQRWGVRDGILGRPANWVRLRNPFRPSWGEPYVDIAVRMSAAIEAARLAAYGHEAVCVGHQLPIWIAHSAAIGRRLWHDPRERICALASVTSLHFEGTELLDVGYVEPCGDIGEGVGA</sequence>
<name>A0A7L4YKP2_9ACTN</name>
<accession>A0A7L4YKP2</accession>
<dbReference type="CDD" id="cd07067">
    <property type="entry name" value="HP_PGM_like"/>
    <property type="match status" value="1"/>
</dbReference>
<dbReference type="SUPFAM" id="SSF53254">
    <property type="entry name" value="Phosphoglycerate mutase-like"/>
    <property type="match status" value="1"/>
</dbReference>
<keyword evidence="2" id="KW-1185">Reference proteome</keyword>
<reference evidence="1 2" key="1">
    <citation type="journal article" date="2018" name="Int. J. Syst. Evol. Microbiol.">
        <title>Epidermidibacterium keratini gen. nov., sp. nov., a member of the family Sporichthyaceae, isolated from keratin epidermis.</title>
        <authorList>
            <person name="Lee D.G."/>
            <person name="Trujillo M.E."/>
            <person name="Kang S."/>
            <person name="Nam J.J."/>
            <person name="Kim Y.J."/>
        </authorList>
    </citation>
    <scope>NUCLEOTIDE SEQUENCE [LARGE SCALE GENOMIC DNA]</scope>
    <source>
        <strain evidence="1 2">EPI-7</strain>
    </source>
</reference>
<dbReference type="AlphaFoldDB" id="A0A7L4YKP2"/>
<dbReference type="SMART" id="SM00855">
    <property type="entry name" value="PGAM"/>
    <property type="match status" value="1"/>
</dbReference>
<dbReference type="Gene3D" id="3.40.50.1240">
    <property type="entry name" value="Phosphoglycerate mutase-like"/>
    <property type="match status" value="1"/>
</dbReference>
<dbReference type="InterPro" id="IPR013078">
    <property type="entry name" value="His_Pase_superF_clade-1"/>
</dbReference>
<evidence type="ECO:0000313" key="1">
    <source>
        <dbReference type="EMBL" id="QHB99775.1"/>
    </source>
</evidence>
<dbReference type="Pfam" id="PF00300">
    <property type="entry name" value="His_Phos_1"/>
    <property type="match status" value="1"/>
</dbReference>
<dbReference type="RefSeq" id="WP_159543668.1">
    <property type="nucleotide sequence ID" value="NZ_CP047156.1"/>
</dbReference>
<dbReference type="FunCoup" id="A0A7L4YKP2">
    <property type="interactions" value="1"/>
</dbReference>
<evidence type="ECO:0000313" key="2">
    <source>
        <dbReference type="Proteomes" id="UP000463857"/>
    </source>
</evidence>
<proteinExistence type="predicted"/>
<dbReference type="Proteomes" id="UP000463857">
    <property type="component" value="Chromosome"/>
</dbReference>
<protein>
    <submittedName>
        <fullName evidence="1">Histidine phosphatase family protein</fullName>
    </submittedName>
</protein>
<dbReference type="InParanoid" id="A0A7L4YKP2"/>
<gene>
    <name evidence="1" type="ORF">EK0264_05445</name>
</gene>
<dbReference type="KEGG" id="eke:EK0264_05445"/>
<organism evidence="1 2">
    <name type="scientific">Epidermidibacterium keratini</name>
    <dbReference type="NCBI Taxonomy" id="1891644"/>
    <lineage>
        <taxon>Bacteria</taxon>
        <taxon>Bacillati</taxon>
        <taxon>Actinomycetota</taxon>
        <taxon>Actinomycetes</taxon>
        <taxon>Sporichthyales</taxon>
        <taxon>Sporichthyaceae</taxon>
        <taxon>Epidermidibacterium</taxon>
    </lineage>
</organism>
<dbReference type="EMBL" id="CP047156">
    <property type="protein sequence ID" value="QHB99775.1"/>
    <property type="molecule type" value="Genomic_DNA"/>
</dbReference>
<dbReference type="OrthoDB" id="3215466at2"/>